<evidence type="ECO:0000313" key="2">
    <source>
        <dbReference type="EMBL" id="GBF49929.1"/>
    </source>
</evidence>
<dbReference type="SUPFAM" id="SSF110296">
    <property type="entry name" value="Oligoxyloglucan reducing end-specific cellobiohydrolase"/>
    <property type="match status" value="1"/>
</dbReference>
<reference evidence="2 3" key="1">
    <citation type="submission" date="2018-02" db="EMBL/GenBank/DDBJ databases">
        <title>Novel Leptospira species isolated from soil and water in Japan.</title>
        <authorList>
            <person name="Nakao R."/>
            <person name="Masuzawa T."/>
        </authorList>
    </citation>
    <scope>NUCLEOTIDE SEQUENCE [LARGE SCALE GENOMIC DNA]</scope>
    <source>
        <strain evidence="2 3">YH101</strain>
    </source>
</reference>
<comment type="caution">
    <text evidence="2">The sequence shown here is derived from an EMBL/GenBank/DDBJ whole genome shotgun (WGS) entry which is preliminary data.</text>
</comment>
<proteinExistence type="predicted"/>
<keyword evidence="3" id="KW-1185">Reference proteome</keyword>
<evidence type="ECO:0000259" key="1">
    <source>
        <dbReference type="Pfam" id="PF25852"/>
    </source>
</evidence>
<organism evidence="2 3">
    <name type="scientific">Leptospira ryugenii</name>
    <dbReference type="NCBI Taxonomy" id="1917863"/>
    <lineage>
        <taxon>Bacteria</taxon>
        <taxon>Pseudomonadati</taxon>
        <taxon>Spirochaetota</taxon>
        <taxon>Spirochaetia</taxon>
        <taxon>Leptospirales</taxon>
        <taxon>Leptospiraceae</taxon>
        <taxon>Leptospira</taxon>
    </lineage>
</organism>
<dbReference type="Proteomes" id="UP000245133">
    <property type="component" value="Unassembled WGS sequence"/>
</dbReference>
<sequence>MLRLKCLVLIPILSVFIQCVPEKQEVDPATRLFALLYLLNRRDVSFQRVRFLNGKFFATGTLGQIYESTDGESWTKQNLPTQQLVYDIGFRNDVYTVIANTKYYESTNASTWNDISTTFNSTSGLYGIGNFLSSYSVAFGIYSFTATSGRWSDSSTLISSSAFSTSAGYFGSAANSNRLILVGSNASSRASILSSSFIVTTLVLSSSSITGISSVPSLRDVAFGSGTFVAVGASGTIVRSSSGLDWTSVSSNAVENLFGICFGDRQFVAVGSNGAILRSSDGSNWTKQTLESATSLASVAYGNGKYVAVGGSSIFVSSDGITWTSK</sequence>
<name>A0A2P2DZ74_9LEPT</name>
<evidence type="ECO:0000313" key="3">
    <source>
        <dbReference type="Proteomes" id="UP000245133"/>
    </source>
</evidence>
<dbReference type="OrthoDB" id="321212at2"/>
<feature type="domain" description="DUF6242" evidence="1">
    <location>
        <begin position="52"/>
        <end position="114"/>
    </location>
</feature>
<gene>
    <name evidence="2" type="ORF">LPTSP4_14490</name>
</gene>
<dbReference type="EMBL" id="BFBB01000003">
    <property type="protein sequence ID" value="GBF49929.1"/>
    <property type="molecule type" value="Genomic_DNA"/>
</dbReference>
<accession>A0A2P2DZ74</accession>
<dbReference type="RefSeq" id="WP_108975237.1">
    <property type="nucleotide sequence ID" value="NZ_BFBB01000003.1"/>
</dbReference>
<protein>
    <recommendedName>
        <fullName evidence="1">DUF6242 domain-containing protein</fullName>
    </recommendedName>
</protein>
<dbReference type="InterPro" id="IPR058667">
    <property type="entry name" value="DUF6242_C"/>
</dbReference>
<dbReference type="Pfam" id="PF25852">
    <property type="entry name" value="DUF6242_C"/>
    <property type="match status" value="1"/>
</dbReference>
<dbReference type="AlphaFoldDB" id="A0A2P2DZ74"/>